<accession>A0A1F7W3I5</accession>
<name>A0A1F7W3I5_9BACT</name>
<reference evidence="1 2" key="1">
    <citation type="journal article" date="2016" name="Nat. Commun.">
        <title>Thousands of microbial genomes shed light on interconnected biogeochemical processes in an aquifer system.</title>
        <authorList>
            <person name="Anantharaman K."/>
            <person name="Brown C.T."/>
            <person name="Hug L.A."/>
            <person name="Sharon I."/>
            <person name="Castelle C.J."/>
            <person name="Probst A.J."/>
            <person name="Thomas B.C."/>
            <person name="Singh A."/>
            <person name="Wilkins M.J."/>
            <person name="Karaoz U."/>
            <person name="Brodie E.L."/>
            <person name="Williams K.H."/>
            <person name="Hubbard S.S."/>
            <person name="Banfield J.F."/>
        </authorList>
    </citation>
    <scope>NUCLEOTIDE SEQUENCE [LARGE SCALE GENOMIC DNA]</scope>
</reference>
<comment type="caution">
    <text evidence="1">The sequence shown here is derived from an EMBL/GenBank/DDBJ whole genome shotgun (WGS) entry which is preliminary data.</text>
</comment>
<dbReference type="Proteomes" id="UP000177331">
    <property type="component" value="Unassembled WGS sequence"/>
</dbReference>
<proteinExistence type="predicted"/>
<dbReference type="EMBL" id="MGFD01000053">
    <property type="protein sequence ID" value="OGL97309.1"/>
    <property type="molecule type" value="Genomic_DNA"/>
</dbReference>
<organism evidence="1 2">
    <name type="scientific">Candidatus Uhrbacteria bacterium RIFOXYB2_FULL_45_11</name>
    <dbReference type="NCBI Taxonomy" id="1802421"/>
    <lineage>
        <taxon>Bacteria</taxon>
        <taxon>Candidatus Uhriibacteriota</taxon>
    </lineage>
</organism>
<evidence type="ECO:0000313" key="1">
    <source>
        <dbReference type="EMBL" id="OGL97309.1"/>
    </source>
</evidence>
<dbReference type="STRING" id="1802421.A2318_02435"/>
<dbReference type="AlphaFoldDB" id="A0A1F7W3I5"/>
<protein>
    <submittedName>
        <fullName evidence="1">Uncharacterized protein</fullName>
    </submittedName>
</protein>
<gene>
    <name evidence="1" type="ORF">A2318_02435</name>
</gene>
<evidence type="ECO:0000313" key="2">
    <source>
        <dbReference type="Proteomes" id="UP000177331"/>
    </source>
</evidence>
<sequence>MEMKTTKEFGLNFRDAEGWGMDYLQVCVHAELQEGKIQIELEFSRGREDSSVEEGKEESETYMGLHELTQCVDLTRLKEYIKDTFPLLEEFELAELESEVLGRKIKTEEGIAKLVAQGWQLFHYREFFKGNLTNICRLIFEPDVDLSRWNRKKFTSRVGTNGELIRGKEARAFWDWWTSGAVRLSYFF</sequence>